<accession>A0A7L8G4J7</accession>
<evidence type="ECO:0000313" key="2">
    <source>
        <dbReference type="Proteomes" id="UP000516590"/>
    </source>
</evidence>
<keyword evidence="2" id="KW-1185">Reference proteome</keyword>
<dbReference type="EMBL" id="MT708544">
    <property type="protein sequence ID" value="QOE32085.1"/>
    <property type="molecule type" value="Genomic_DNA"/>
</dbReference>
<protein>
    <submittedName>
        <fullName evidence="1">Uncharacterized protein</fullName>
    </submittedName>
</protein>
<evidence type="ECO:0000313" key="1">
    <source>
        <dbReference type="EMBL" id="QOE32085.1"/>
    </source>
</evidence>
<gene>
    <name evidence="1" type="ORF">CPT_Palo_026</name>
</gene>
<proteinExistence type="predicted"/>
<sequence length="55" mass="6555">MVSNHWGAWERLVSIRLLRDPATGQDYSEEVWVGWGGKTHTIRQERKREYVRRGT</sequence>
<reference evidence="1 2" key="1">
    <citation type="submission" date="2020-07" db="EMBL/GenBank/DDBJ databases">
        <title>Complete genome sequence of Rhizobium phaseoli phage Palo.</title>
        <authorList>
            <person name="Nabhani A."/>
            <person name="Rushing L."/>
            <person name="Newkirk H."/>
            <person name="Gonzalez C."/>
            <person name="Young R."/>
            <person name="Liu M."/>
        </authorList>
    </citation>
    <scope>NUCLEOTIDE SEQUENCE [LARGE SCALE GENOMIC DNA]</scope>
</reference>
<dbReference type="Proteomes" id="UP000516590">
    <property type="component" value="Segment"/>
</dbReference>
<name>A0A7L8G4J7_9CAUD</name>
<organism evidence="1 2">
    <name type="scientific">Rhizobium phage Palo</name>
    <dbReference type="NCBI Taxonomy" id="2767573"/>
    <lineage>
        <taxon>Viruses</taxon>
        <taxon>Duplodnaviria</taxon>
        <taxon>Heunggongvirae</taxon>
        <taxon>Uroviricota</taxon>
        <taxon>Caudoviricetes</taxon>
        <taxon>Autographivirales</taxon>
        <taxon>Dunnvirinae</taxon>
        <taxon>Palovirus</taxon>
        <taxon>Palovirus palo</taxon>
    </lineage>
</organism>